<dbReference type="OrthoDB" id="5771572at2"/>
<evidence type="ECO:0000313" key="2">
    <source>
        <dbReference type="Proteomes" id="UP000249016"/>
    </source>
</evidence>
<dbReference type="EMBL" id="QLII01000001">
    <property type="protein sequence ID" value="RAI74380.1"/>
    <property type="molecule type" value="Genomic_DNA"/>
</dbReference>
<evidence type="ECO:0000313" key="1">
    <source>
        <dbReference type="EMBL" id="RAI74380.1"/>
    </source>
</evidence>
<comment type="caution">
    <text evidence="1">The sequence shown here is derived from an EMBL/GenBank/DDBJ whole genome shotgun (WGS) entry which is preliminary data.</text>
</comment>
<accession>A0A327NG95</accession>
<dbReference type="AlphaFoldDB" id="A0A327NG95"/>
<keyword evidence="2" id="KW-1185">Reference proteome</keyword>
<sequence>MKTITANLPDTIDPEYALWTLAHSLYEKGEVTLEEAASIVGLTPTYFIIHLKKPFNPSANQIKKELVESAKPLNRQKFDQLVSQLDIKESWEELASQIGK</sequence>
<protein>
    <submittedName>
        <fullName evidence="1">Uncharacterized protein</fullName>
    </submittedName>
</protein>
<name>A0A327NG95_9BACT</name>
<organism evidence="1 2">
    <name type="scientific">Spirosoma telluris</name>
    <dbReference type="NCBI Taxonomy" id="2183553"/>
    <lineage>
        <taxon>Bacteria</taxon>
        <taxon>Pseudomonadati</taxon>
        <taxon>Bacteroidota</taxon>
        <taxon>Cytophagia</taxon>
        <taxon>Cytophagales</taxon>
        <taxon>Cytophagaceae</taxon>
        <taxon>Spirosoma</taxon>
    </lineage>
</organism>
<dbReference type="Proteomes" id="UP000249016">
    <property type="component" value="Unassembled WGS sequence"/>
</dbReference>
<reference evidence="1 2" key="1">
    <citation type="submission" date="2018-06" db="EMBL/GenBank/DDBJ databases">
        <title>Spirosoma sp. HMF3257 Genome sequencing and assembly.</title>
        <authorList>
            <person name="Kang H."/>
            <person name="Cha I."/>
            <person name="Kim H."/>
            <person name="Kang J."/>
            <person name="Joh K."/>
        </authorList>
    </citation>
    <scope>NUCLEOTIDE SEQUENCE [LARGE SCALE GENOMIC DNA]</scope>
    <source>
        <strain evidence="1 2">HMF3257</strain>
    </source>
</reference>
<dbReference type="RefSeq" id="WP_111341553.1">
    <property type="nucleotide sequence ID" value="NZ_QLII01000001.1"/>
</dbReference>
<gene>
    <name evidence="1" type="ORF">HMF3257_08890</name>
</gene>
<proteinExistence type="predicted"/>